<organism evidence="2 3">
    <name type="scientific">Pseudomonas ulcerans</name>
    <dbReference type="NCBI Taxonomy" id="3115852"/>
    <lineage>
        <taxon>Bacteria</taxon>
        <taxon>Pseudomonadati</taxon>
        <taxon>Pseudomonadota</taxon>
        <taxon>Gammaproteobacteria</taxon>
        <taxon>Pseudomonadales</taxon>
        <taxon>Pseudomonadaceae</taxon>
        <taxon>Pseudomonas</taxon>
    </lineage>
</organism>
<evidence type="ECO:0000313" key="3">
    <source>
        <dbReference type="Proteomes" id="UP001335100"/>
    </source>
</evidence>
<dbReference type="SUPFAM" id="SSF52540">
    <property type="entry name" value="P-loop containing nucleoside triphosphate hydrolases"/>
    <property type="match status" value="1"/>
</dbReference>
<comment type="caution">
    <text evidence="2">The sequence shown here is derived from an EMBL/GenBank/DDBJ whole genome shotgun (WGS) entry which is preliminary data.</text>
</comment>
<dbReference type="RefSeq" id="WP_330076957.1">
    <property type="nucleotide sequence ID" value="NZ_JAZDQJ010000035.1"/>
</dbReference>
<protein>
    <submittedName>
        <fullName evidence="2">P-loop NTPase fold protein</fullName>
    </submittedName>
</protein>
<dbReference type="Gene3D" id="3.40.50.300">
    <property type="entry name" value="P-loop containing nucleotide triphosphate hydrolases"/>
    <property type="match status" value="1"/>
</dbReference>
<dbReference type="Pfam" id="PF07693">
    <property type="entry name" value="KAP_NTPase"/>
    <property type="match status" value="1"/>
</dbReference>
<name>A0ABU7HXJ0_9PSED</name>
<dbReference type="Proteomes" id="UP001335100">
    <property type="component" value="Unassembled WGS sequence"/>
</dbReference>
<keyword evidence="3" id="KW-1185">Reference proteome</keyword>
<gene>
    <name evidence="2" type="ORF">V0R50_23840</name>
</gene>
<dbReference type="EMBL" id="JAZDQJ010000035">
    <property type="protein sequence ID" value="MEE1936270.1"/>
    <property type="molecule type" value="Genomic_DNA"/>
</dbReference>
<proteinExistence type="predicted"/>
<feature type="domain" description="KAP NTPase" evidence="1">
    <location>
        <begin position="14"/>
        <end position="183"/>
    </location>
</feature>
<evidence type="ECO:0000259" key="1">
    <source>
        <dbReference type="Pfam" id="PF07693"/>
    </source>
</evidence>
<reference evidence="2 3" key="1">
    <citation type="submission" date="2024-01" db="EMBL/GenBank/DDBJ databases">
        <title>Unpublished Manusciprt.</title>
        <authorList>
            <person name="Duman M."/>
            <person name="Valdes E.G."/>
            <person name="Ajmi N."/>
            <person name="Altun S."/>
            <person name="Saticioglu I.B."/>
        </authorList>
    </citation>
    <scope>NUCLEOTIDE SEQUENCE [LARGE SCALE GENOMIC DNA]</scope>
    <source>
        <strain evidence="2 3">148P</strain>
    </source>
</reference>
<evidence type="ECO:0000313" key="2">
    <source>
        <dbReference type="EMBL" id="MEE1936270.1"/>
    </source>
</evidence>
<accession>A0ABU7HXJ0</accession>
<sequence length="590" mass="66017">MSVIQVEKALHDFAVRKTGSAIVLKGEWGTGKTYLWNSIIKKYSSNFGRGNYSYVSLFGINSLADLKRSIFENTVPSAKANTVTSKDSVIENLKKLDFSDALGGLRKIFSFGKEAKIPFVGSFGGVIDSIQYSLVSDTIICIDDFERRGKSLSARDVLGLVSNLIESKDCSVILVLNEGSLDKDDEFFIFSEKVFDYEVAFSPSVQESVKLVFDCAGEDRKEIAENAIKLNINNIRLLKKIALFADVLDGALKNSHSRVIQQAHNTLPLAVLAVYGGDKSKVDVDFILTYQGSLFSYMPDDPNASADELESKRIEKEKSSYLDEYGFGRCDEFDVAIINLIKKGYADEEALGVLVDALEKKIKHDADIALLGRAWDLFHSSFGNNEEEVFSAFEQAISKALQYFTLNDLDSIASIYYDVGREGVINSVIDNYCSNTLPVSGVREKDEVYPWPRNSYLVMRLDEYFSSLAVKGDLSDLVLAVVKGAGFPDGDLRRGIAQKGDNEFYEYFGGLEGKDFTRHARALLKCGEVRSHDKDITDDFRGIFMKTYGALLKLSELTPLNRVRMSKFKEYEKLYAQVEEESRLEQNQPE</sequence>
<dbReference type="InterPro" id="IPR011646">
    <property type="entry name" value="KAP_P-loop"/>
</dbReference>
<dbReference type="InterPro" id="IPR027417">
    <property type="entry name" value="P-loop_NTPase"/>
</dbReference>